<keyword evidence="1" id="KW-0813">Transport</keyword>
<dbReference type="Gene3D" id="3.40.50.2300">
    <property type="match status" value="1"/>
</dbReference>
<dbReference type="Pfam" id="PF02302">
    <property type="entry name" value="PTS_IIB"/>
    <property type="match status" value="1"/>
</dbReference>
<feature type="modified residue" description="Phosphocysteine; by EIIA" evidence="7">
    <location>
        <position position="12"/>
    </location>
</feature>
<evidence type="ECO:0000313" key="10">
    <source>
        <dbReference type="Proteomes" id="UP000051330"/>
    </source>
</evidence>
<keyword evidence="10" id="KW-1185">Reference proteome</keyword>
<dbReference type="InterPro" id="IPR036095">
    <property type="entry name" value="PTS_EIIB-like_sf"/>
</dbReference>
<evidence type="ECO:0000256" key="3">
    <source>
        <dbReference type="ARBA" id="ARBA00022597"/>
    </source>
</evidence>
<evidence type="ECO:0000256" key="1">
    <source>
        <dbReference type="ARBA" id="ARBA00022448"/>
    </source>
</evidence>
<dbReference type="STRING" id="1423792.FD09_GL000281"/>
<evidence type="ECO:0000313" key="9">
    <source>
        <dbReference type="EMBL" id="KRL14628.1"/>
    </source>
</evidence>
<dbReference type="InterPro" id="IPR051819">
    <property type="entry name" value="PTS_sugar-specific_EIIB"/>
</dbReference>
<comment type="caution">
    <text evidence="9">The sequence shown here is derived from an EMBL/GenBank/DDBJ whole genome shotgun (WGS) entry which is preliminary data.</text>
</comment>
<dbReference type="AlphaFoldDB" id="A0A0R1N8F4"/>
<keyword evidence="6" id="KW-0418">Kinase</keyword>
<name>A0A0R1N8F4_9LACO</name>
<evidence type="ECO:0000256" key="5">
    <source>
        <dbReference type="ARBA" id="ARBA00022683"/>
    </source>
</evidence>
<proteinExistence type="predicted"/>
<dbReference type="PROSITE" id="PS51100">
    <property type="entry name" value="PTS_EIIB_TYPE_3"/>
    <property type="match status" value="1"/>
</dbReference>
<evidence type="ECO:0000256" key="6">
    <source>
        <dbReference type="ARBA" id="ARBA00022777"/>
    </source>
</evidence>
<keyword evidence="3" id="KW-0762">Sugar transport</keyword>
<dbReference type="SUPFAM" id="SSF52794">
    <property type="entry name" value="PTS system IIB component-like"/>
    <property type="match status" value="1"/>
</dbReference>
<evidence type="ECO:0000259" key="8">
    <source>
        <dbReference type="PROSITE" id="PS51100"/>
    </source>
</evidence>
<keyword evidence="2" id="KW-0597">Phosphoprotein</keyword>
<protein>
    <recommendedName>
        <fullName evidence="8">PTS EIIB type-3 domain-containing protein</fullName>
    </recommendedName>
</protein>
<dbReference type="EMBL" id="AZEC01000001">
    <property type="protein sequence ID" value="KRL14628.1"/>
    <property type="molecule type" value="Genomic_DNA"/>
</dbReference>
<dbReference type="GO" id="GO:0016301">
    <property type="term" value="F:kinase activity"/>
    <property type="evidence" value="ECO:0007669"/>
    <property type="project" value="UniProtKB-KW"/>
</dbReference>
<dbReference type="PANTHER" id="PTHR34581:SF2">
    <property type="entry name" value="PTS SYSTEM N,N'-DIACETYLCHITOBIOSE-SPECIFIC EIIB COMPONENT"/>
    <property type="match status" value="1"/>
</dbReference>
<dbReference type="InterPro" id="IPR013012">
    <property type="entry name" value="PTS_EIIB_3"/>
</dbReference>
<dbReference type="CDD" id="cd05564">
    <property type="entry name" value="PTS_IIB_chitobiose_lichenan"/>
    <property type="match status" value="1"/>
</dbReference>
<keyword evidence="5" id="KW-0598">Phosphotransferase system</keyword>
<accession>A0A0R1N8F4</accession>
<keyword evidence="4" id="KW-0808">Transferase</keyword>
<dbReference type="PATRIC" id="fig|1423792.3.peg.286"/>
<dbReference type="PANTHER" id="PTHR34581">
    <property type="entry name" value="PTS SYSTEM N,N'-DIACETYLCHITOBIOSE-SPECIFIC EIIB COMPONENT"/>
    <property type="match status" value="1"/>
</dbReference>
<dbReference type="InterPro" id="IPR003501">
    <property type="entry name" value="PTS_EIIB_2/3"/>
</dbReference>
<dbReference type="GO" id="GO:0008982">
    <property type="term" value="F:protein-N(PI)-phosphohistidine-sugar phosphotransferase activity"/>
    <property type="evidence" value="ECO:0007669"/>
    <property type="project" value="InterPro"/>
</dbReference>
<dbReference type="GO" id="GO:0009401">
    <property type="term" value="P:phosphoenolpyruvate-dependent sugar phosphotransferase system"/>
    <property type="evidence" value="ECO:0007669"/>
    <property type="project" value="UniProtKB-KW"/>
</dbReference>
<sequence>MIEMTKRILLVCGGGASSGFLAANIRKYAKKQGADMQIEARSESELSNYINDIDVLLVGPHLAYMEDEIKSMTDPKDIPMALIDEDDYGMMNGAAVYDQIVTMLGDD</sequence>
<reference evidence="9 10" key="1">
    <citation type="journal article" date="2015" name="Genome Announc.">
        <title>Expanding the biotechnology potential of lactobacilli through comparative genomics of 213 strains and associated genera.</title>
        <authorList>
            <person name="Sun Z."/>
            <person name="Harris H.M."/>
            <person name="McCann A."/>
            <person name="Guo C."/>
            <person name="Argimon S."/>
            <person name="Zhang W."/>
            <person name="Yang X."/>
            <person name="Jeffery I.B."/>
            <person name="Cooney J.C."/>
            <person name="Kagawa T.F."/>
            <person name="Liu W."/>
            <person name="Song Y."/>
            <person name="Salvetti E."/>
            <person name="Wrobel A."/>
            <person name="Rasinkangas P."/>
            <person name="Parkhill J."/>
            <person name="Rea M.C."/>
            <person name="O'Sullivan O."/>
            <person name="Ritari J."/>
            <person name="Douillard F.P."/>
            <person name="Paul Ross R."/>
            <person name="Yang R."/>
            <person name="Briner A.E."/>
            <person name="Felis G.E."/>
            <person name="de Vos W.M."/>
            <person name="Barrangou R."/>
            <person name="Klaenhammer T.R."/>
            <person name="Caufield P.W."/>
            <person name="Cui Y."/>
            <person name="Zhang H."/>
            <person name="O'Toole P.W."/>
        </authorList>
    </citation>
    <scope>NUCLEOTIDE SEQUENCE [LARGE SCALE GENOMIC DNA]</scope>
    <source>
        <strain evidence="9 10">DSM 12744</strain>
    </source>
</reference>
<evidence type="ECO:0000256" key="4">
    <source>
        <dbReference type="ARBA" id="ARBA00022679"/>
    </source>
</evidence>
<gene>
    <name evidence="9" type="ORF">FD09_GL000281</name>
</gene>
<evidence type="ECO:0000256" key="2">
    <source>
        <dbReference type="ARBA" id="ARBA00022553"/>
    </source>
</evidence>
<evidence type="ECO:0000256" key="7">
    <source>
        <dbReference type="PROSITE-ProRule" id="PRU00423"/>
    </source>
</evidence>
<feature type="domain" description="PTS EIIB type-3" evidence="8">
    <location>
        <begin position="5"/>
        <end position="107"/>
    </location>
</feature>
<organism evidence="9 10">
    <name type="scientific">Schleiferilactobacillus perolens DSM 12744</name>
    <dbReference type="NCBI Taxonomy" id="1423792"/>
    <lineage>
        <taxon>Bacteria</taxon>
        <taxon>Bacillati</taxon>
        <taxon>Bacillota</taxon>
        <taxon>Bacilli</taxon>
        <taxon>Lactobacillales</taxon>
        <taxon>Lactobacillaceae</taxon>
        <taxon>Schleiferilactobacillus</taxon>
    </lineage>
</organism>
<dbReference type="Proteomes" id="UP000051330">
    <property type="component" value="Unassembled WGS sequence"/>
</dbReference>